<organism evidence="1 2">
    <name type="scientific">Protopolystoma xenopodis</name>
    <dbReference type="NCBI Taxonomy" id="117903"/>
    <lineage>
        <taxon>Eukaryota</taxon>
        <taxon>Metazoa</taxon>
        <taxon>Spiralia</taxon>
        <taxon>Lophotrochozoa</taxon>
        <taxon>Platyhelminthes</taxon>
        <taxon>Monogenea</taxon>
        <taxon>Polyopisthocotylea</taxon>
        <taxon>Polystomatidea</taxon>
        <taxon>Polystomatidae</taxon>
        <taxon>Protopolystoma</taxon>
    </lineage>
</organism>
<dbReference type="Proteomes" id="UP000784294">
    <property type="component" value="Unassembled WGS sequence"/>
</dbReference>
<dbReference type="AlphaFoldDB" id="A0A3S5BT21"/>
<keyword evidence="2" id="KW-1185">Reference proteome</keyword>
<dbReference type="EMBL" id="CAAALY010258021">
    <property type="protein sequence ID" value="VEL38470.1"/>
    <property type="molecule type" value="Genomic_DNA"/>
</dbReference>
<name>A0A3S5BT21_9PLAT</name>
<sequence>MYHVHGPILEMTMHTMNSGLDAVFICNMACVKQLVDLPALAAALESEHLGGLAVYDAEADNTPCTLFRQVSIYLRAFECTHQHTETHMHNFYLHNILFHPYSWKKYSSRWSHFKKSKRAPDAFEIEKAG</sequence>
<protein>
    <submittedName>
        <fullName evidence="1">Uncharacterized protein</fullName>
    </submittedName>
</protein>
<accession>A0A3S5BT21</accession>
<proteinExistence type="predicted"/>
<comment type="caution">
    <text evidence="1">The sequence shown here is derived from an EMBL/GenBank/DDBJ whole genome shotgun (WGS) entry which is preliminary data.</text>
</comment>
<gene>
    <name evidence="1" type="ORF">PXEA_LOCUS31910</name>
</gene>
<evidence type="ECO:0000313" key="1">
    <source>
        <dbReference type="EMBL" id="VEL38470.1"/>
    </source>
</evidence>
<evidence type="ECO:0000313" key="2">
    <source>
        <dbReference type="Proteomes" id="UP000784294"/>
    </source>
</evidence>
<reference evidence="1" key="1">
    <citation type="submission" date="2018-11" db="EMBL/GenBank/DDBJ databases">
        <authorList>
            <consortium name="Pathogen Informatics"/>
        </authorList>
    </citation>
    <scope>NUCLEOTIDE SEQUENCE</scope>
</reference>